<dbReference type="Gene3D" id="1.10.510.10">
    <property type="entry name" value="Transferase(Phosphotransferase) domain 1"/>
    <property type="match status" value="1"/>
</dbReference>
<dbReference type="InterPro" id="IPR053235">
    <property type="entry name" value="Ser_Thr_kinase"/>
</dbReference>
<evidence type="ECO:0000313" key="7">
    <source>
        <dbReference type="Proteomes" id="UP001057375"/>
    </source>
</evidence>
<name>A0ABQ5KTL0_9EUKA</name>
<dbReference type="PROSITE" id="PS00107">
    <property type="entry name" value="PROTEIN_KINASE_ATP"/>
    <property type="match status" value="1"/>
</dbReference>
<dbReference type="InterPro" id="IPR000719">
    <property type="entry name" value="Prot_kinase_dom"/>
</dbReference>
<accession>A0ABQ5KTL0</accession>
<comment type="caution">
    <text evidence="6">The sequence shown here is derived from an EMBL/GenBank/DDBJ whole genome shotgun (WGS) entry which is preliminary data.</text>
</comment>
<keyword evidence="2 3" id="KW-0067">ATP-binding</keyword>
<feature type="region of interest" description="Disordered" evidence="4">
    <location>
        <begin position="1"/>
        <end position="37"/>
    </location>
</feature>
<evidence type="ECO:0000256" key="1">
    <source>
        <dbReference type="ARBA" id="ARBA00022741"/>
    </source>
</evidence>
<gene>
    <name evidence="6" type="ORF">ADUPG1_008207</name>
</gene>
<feature type="binding site" evidence="3">
    <location>
        <position position="72"/>
    </location>
    <ligand>
        <name>ATP</name>
        <dbReference type="ChEBI" id="CHEBI:30616"/>
    </ligand>
</feature>
<protein>
    <recommendedName>
        <fullName evidence="5">Protein kinase domain-containing protein</fullName>
    </recommendedName>
</protein>
<dbReference type="EMBL" id="BQXS01010889">
    <property type="protein sequence ID" value="GKT34948.1"/>
    <property type="molecule type" value="Genomic_DNA"/>
</dbReference>
<reference evidence="6" key="1">
    <citation type="submission" date="2022-03" db="EMBL/GenBank/DDBJ databases">
        <title>Draft genome sequence of Aduncisulcus paluster, a free-living microaerophilic Fornicata.</title>
        <authorList>
            <person name="Yuyama I."/>
            <person name="Kume K."/>
            <person name="Tamura T."/>
            <person name="Inagaki Y."/>
            <person name="Hashimoto T."/>
        </authorList>
    </citation>
    <scope>NUCLEOTIDE SEQUENCE</scope>
    <source>
        <strain evidence="6">NY0171</strain>
    </source>
</reference>
<dbReference type="InterPro" id="IPR008271">
    <property type="entry name" value="Ser/Thr_kinase_AS"/>
</dbReference>
<keyword evidence="7" id="KW-1185">Reference proteome</keyword>
<evidence type="ECO:0000259" key="5">
    <source>
        <dbReference type="PROSITE" id="PS50011"/>
    </source>
</evidence>
<proteinExistence type="predicted"/>
<evidence type="ECO:0000256" key="2">
    <source>
        <dbReference type="ARBA" id="ARBA00022840"/>
    </source>
</evidence>
<keyword evidence="1 3" id="KW-0547">Nucleotide-binding</keyword>
<evidence type="ECO:0000313" key="6">
    <source>
        <dbReference type="EMBL" id="GKT34948.1"/>
    </source>
</evidence>
<dbReference type="PROSITE" id="PS50011">
    <property type="entry name" value="PROTEIN_KINASE_DOM"/>
    <property type="match status" value="1"/>
</dbReference>
<evidence type="ECO:0000256" key="4">
    <source>
        <dbReference type="SAM" id="MobiDB-lite"/>
    </source>
</evidence>
<dbReference type="PANTHER" id="PTHR24361">
    <property type="entry name" value="MITOGEN-ACTIVATED KINASE KINASE KINASE"/>
    <property type="match status" value="1"/>
</dbReference>
<feature type="domain" description="Protein kinase" evidence="5">
    <location>
        <begin position="43"/>
        <end position="408"/>
    </location>
</feature>
<dbReference type="InterPro" id="IPR017441">
    <property type="entry name" value="Protein_kinase_ATP_BS"/>
</dbReference>
<dbReference type="SUPFAM" id="SSF56112">
    <property type="entry name" value="Protein kinase-like (PK-like)"/>
    <property type="match status" value="1"/>
</dbReference>
<sequence length="2292" mass="262864">MKQAISMQEVDSISGSTRSSQSSSHGHKRKKHDSNTLYSSSNMEPLCILGRGGFGEVILVNIVGMTAPCILKKMLRIGDSKVVSDCRKEFKHQCKLFMNPMCSNRIPRPLYILDLLDANYQGIYGFCMEFCVGGSVKAFAQSWCSRKRKPKKSLIDDEFSDDFFFNSESDSDTAPLNDHHDDPLSLDPLRVCSLCVGMIECLDDVFTAKPTLVHRDIKPENFLVRTDPKDQECVVVLADLGLAMIQQSVLKSGSTVTIADMESLKKDHLEIDGKQKHHSFCGTVSYSSYESLKYGEQSQKSDAHSLGMSILALFLCSPPFVNHPCLLPIRKTMDIVQMVANLLKQKRFSPLSRTPLFNSLNTIEDGKFKPVHDCLNEVFKGLTLLDVDKRMDVHTAREKVQSIKHLLPKIGEGWKCPSIDDIVSSQLAKYDGDPGTIEVSTFSSSSSSLFDAMRMERVLREERVRNQLILPPFSKGELELLIKQLSMATSVSAVTSLFDENIPRLNATFQAHSTPSDVKQNELLFVLCFDFLSAFITHEYINLYPNMTLNLKYIKEFVDSFWDLMLNIESILRSPDKINSITYILLNMTLTILSKYSAAIESEYPQILTMLKDLLQLVSTQKIRFEITFSESILKICQNIAAMKGDSPKDSLLSLLLPYFPLLLKYSSKQSFFMLIDIIAHITLDADNSCPHRERSSQLWTLFRPILDVIKDSSESMGQKFDNDSLLKCLSFFSNLCCVSDHVSEIYESLKDLFDVWFDTFKEAGKYHSNILPWSKLIAILSTYPSLTPHLSPKYDKHMEFCRNNGGWSEYLTYLNHCYPCFRKWADIIHELEHSDEKNTVELYHKHHKEILDIFDAATTAADIELHKLEILLGSKCLQLFVSHSISGTTIFLPISDLNLLISTFFEHFIRFESEKSFGIDLSEIFCQICSDYLSQDLTVEKNDFFAQILPTFKLILKKMSSKKVLRDHPICGTIFSTLKFESEKSFGIDLSEIFCQICSDYLSQDLTVEKNDFFAQILPTFKLILKKMSSKKVLRDHPICGTIFSTLKSISTTASVETKISIIVSVIKPFIMDLMPIMGQSEYRGHWISLLADISWSEKDMLPLEPVSLEAWHLIDHVLVISRERVKLTKGLGGQYDYTIKYFSNLCCNSSHAVDVYERENIQPFLEEWFGICTKQIENNPSESNLGILFWAELVSMLSTIPALVSKVSPKFDYQMAWYKSYSGSPDSFYRYLRCTDHSMRKWFILYSTILQCYPPKLTKLYEKYRDKILEIFEKNETPEQIESNSKLIIIVFDCLNVFVKHNVPKLGAAALPIPSLNDIVGTFTDYMLTCVEVLKDLVYEPFFQFCWKYVILAKESEYILSKVSTVISEILINGCKKRVFDRFHLIMVSLLKNIARYSTNGTKSSIIQLIIPHFKAWLRKYRFCQFISQWFVILGTLTWSSDGNFPHIYNCIESWPLFPSVLDFVQKYCVGESILANNNIYTIQFFTNLCSDRSKHAFEVYFCTRDLLDGWYEAIKKTKHEEGIKFWSQLISILSTVPSLVPLLSPKYDTHMEWCKDNGASNEDISTYIKNFNSYRVSRMRLLVKNIQKTTDTKGLTSLYLDNREMILSIFKNYSSDVQIQVHQNEIMLCFEALKLFVKVRPIQRTEVCLPIPQFNDLIDTFIDYLSTATRVLKGSVDENYCTICANYTVVIKENKEAILPKIVSTFKLFFERGAKRSLGRSIPLYSLITLKNIALVVSYPSRASILSLISPYFKDWIRLYPGNSYIQQWQAMLLSITSTEDGIGKTESESLCSSAWSLFHPLVDLVREICAGEMIIEDDHDDLVKIMANLCSIPSHIPEIFEALEDLLEEWIVVIKSQEYRWGMYAWAYLVSLFSTDHSIVSQISPKYDKYMAWCNTFGEIPRYYIRYVSNVSSNHTKWNKLLTDVTECGDSESSSKLYHEHRDSILSTLQTFQSSSEIRNNSLEIEINCIALQELMTHSASESKQSVYLLFEDLHDIITVFLPHILRFEKEIEGLVSNSYWSICVSYSHVLYCVKPHYDLIPLKDAFLPLISSNLDHFLERGTISQLPRIVSLFIVVVIENISNTPSSSTKASLMSIIKPYIKDWLESYHSETIYSRWLMVFGYSLWSCEENSPNRALCQDSWYMFEHILSIVKEIGVAGGAESMKCYGLLCLANFCCIPEYAEIVFTNIQDLIDGWFDSLQHEKRGSGIPLWSKLISMLSTVPSIVPHISPKYDSSMEWCKENGNLETLSLEPEYYKWIKGTGSESISSVFESDYARYQENCKQMIL</sequence>
<organism evidence="6 7">
    <name type="scientific">Aduncisulcus paluster</name>
    <dbReference type="NCBI Taxonomy" id="2918883"/>
    <lineage>
        <taxon>Eukaryota</taxon>
        <taxon>Metamonada</taxon>
        <taxon>Carpediemonas-like organisms</taxon>
        <taxon>Aduncisulcus</taxon>
    </lineage>
</organism>
<dbReference type="PROSITE" id="PS00108">
    <property type="entry name" value="PROTEIN_KINASE_ST"/>
    <property type="match status" value="1"/>
</dbReference>
<dbReference type="SMART" id="SM00220">
    <property type="entry name" value="S_TKc"/>
    <property type="match status" value="1"/>
</dbReference>
<feature type="compositionally biased region" description="Low complexity" evidence="4">
    <location>
        <begin position="11"/>
        <end position="24"/>
    </location>
</feature>
<dbReference type="InterPro" id="IPR011009">
    <property type="entry name" value="Kinase-like_dom_sf"/>
</dbReference>
<evidence type="ECO:0000256" key="3">
    <source>
        <dbReference type="PROSITE-ProRule" id="PRU10141"/>
    </source>
</evidence>
<dbReference type="Proteomes" id="UP001057375">
    <property type="component" value="Unassembled WGS sequence"/>
</dbReference>
<dbReference type="Pfam" id="PF00069">
    <property type="entry name" value="Pkinase"/>
    <property type="match status" value="1"/>
</dbReference>